<evidence type="ECO:0000256" key="14">
    <source>
        <dbReference type="SAM" id="SignalP"/>
    </source>
</evidence>
<evidence type="ECO:0000313" key="17">
    <source>
        <dbReference type="EMBL" id="OBA19273.1"/>
    </source>
</evidence>
<comment type="subcellular location">
    <subcellularLocation>
        <location evidence="1 12">Endoplasmic reticulum membrane</location>
        <topology evidence="1 12">Single-pass type II membrane protein</topology>
    </subcellularLocation>
</comment>
<evidence type="ECO:0000256" key="12">
    <source>
        <dbReference type="RuleBase" id="RU368089"/>
    </source>
</evidence>
<keyword evidence="5 12" id="KW-0256">Endoplasmic reticulum</keyword>
<dbReference type="InterPro" id="IPR004888">
    <property type="entry name" value="Glycoside_hydrolase_63"/>
</dbReference>
<accession>A0A1A0H5T2</accession>
<reference evidence="17 18" key="1">
    <citation type="submission" date="2016-05" db="EMBL/GenBank/DDBJ databases">
        <title>Comparative genomics of biotechnologically important yeasts.</title>
        <authorList>
            <consortium name="DOE Joint Genome Institute"/>
            <person name="Riley R."/>
            <person name="Haridas S."/>
            <person name="Wolfe K.H."/>
            <person name="Lopes M.R."/>
            <person name="Hittinger C.T."/>
            <person name="Goker M."/>
            <person name="Salamov A."/>
            <person name="Wisecaver J."/>
            <person name="Long T.M."/>
            <person name="Aerts A.L."/>
            <person name="Barry K."/>
            <person name="Choi C."/>
            <person name="Clum A."/>
            <person name="Coughlan A.Y."/>
            <person name="Deshpande S."/>
            <person name="Douglass A.P."/>
            <person name="Hanson S.J."/>
            <person name="Klenk H.-P."/>
            <person name="LaButti K."/>
            <person name="Lapidus A."/>
            <person name="Lindquist E."/>
            <person name="Lipzen A."/>
            <person name="Meier-kolthoff J.P."/>
            <person name="Ohm R.A."/>
            <person name="Otillar R.P."/>
            <person name="Pangilinan J."/>
            <person name="Peng Y."/>
            <person name="Rokas A."/>
            <person name="Rosa C.A."/>
            <person name="Scheuner C."/>
            <person name="Sibirny A.A."/>
            <person name="Slot J.C."/>
            <person name="Stielow J.B."/>
            <person name="Sun H."/>
            <person name="Kurtzman C.P."/>
            <person name="Blackwell M."/>
            <person name="Grigoriev I.V."/>
            <person name="Jeffries T.W."/>
        </authorList>
    </citation>
    <scope>NUCLEOTIDE SEQUENCE [LARGE SCALE GENOMIC DNA]</scope>
    <source>
        <strain evidence="17 18">NRRL YB-4993</strain>
    </source>
</reference>
<dbReference type="GO" id="GO:0004573">
    <property type="term" value="F:Glc3Man9GlcNAc2 oligosaccharide glucosidase activity"/>
    <property type="evidence" value="ECO:0007669"/>
    <property type="project" value="UniProtKB-UniRule"/>
</dbReference>
<evidence type="ECO:0000256" key="8">
    <source>
        <dbReference type="ARBA" id="ARBA00023136"/>
    </source>
</evidence>
<sequence>MNKYSYSIWATWLMLMLIVISEKASFEFDLDNVSPFSDNSTEQTYQRISDDSLLWGPYRSGIYLGIRPRIPKSLMSGLLWFNVDSHRGILSIRHAYEQGHNLAKANWVNFDPRIGGRQFISDNECHINITIDFVKSNDGKNWGVKVHSVPHEGFEHLSTSFVWYSGLEGEEHDDASKEIVPSGFLKLDNPHDARGYDTVNLSGFSKELGLFEILINDGGKGVSNVHPTRKNLPIPELDTSRAHHMSLRVPDGHVWQGSDIFITLLQDSIKDLADKFGEKASKIPPHQGLIARNLLNYEGNMHFIQKVYQGACEFDITYNAAKVSPSEAITFSNIKGRIHGVMQKLDRKFEKHFPLGACSGKEKEFAKELLSGLLGGLSYFHGDHMVDRTTSLDDDDLPVNINGEVHLPKLVGTREGPFELFSLVPSRPFFPRGFYWDEGFHLLPILEFDSDLALEIIKSWFELVDEEGWIAREQILGDEARSRVPPEFVVQSSAVVNPPTIMLAFTELLERAQKTELQQHVDDLEGDVQKGSPGLILVNDPLLLIEFTQKIYPKLKLHYDSFRKSQQGEVDEFNRGSNKEIYRWRGRTSTHSLASGLDDYPRVLPIDVAELNVDLLCWVGVMTRSIKKVAEVLDIKEDVENYAQIENNIMENIDKFHWSEHDKTYCDASVDDDDEHIFACFKGYISLFPFLTKFVPAESVDKLEHIVDLLADPNELWTEFGIRSLSKSSEYYRTAENYWRSPIWMNINYLVLESLAHYNDVSDNYLSEDLRSKINKVYTSLRKNLINTVQLEWERTGFVWEQYDDQTGSARGAKNFMGWSSLVLLMMSMPSSLN</sequence>
<dbReference type="Pfam" id="PF03200">
    <property type="entry name" value="Glyco_hydro_63"/>
    <property type="match status" value="1"/>
</dbReference>
<dbReference type="GO" id="GO:0009311">
    <property type="term" value="P:oligosaccharide metabolic process"/>
    <property type="evidence" value="ECO:0007669"/>
    <property type="project" value="UniProtKB-UniRule"/>
</dbReference>
<dbReference type="EC" id="3.2.1.106" evidence="11 12"/>
<dbReference type="InterPro" id="IPR031335">
    <property type="entry name" value="Glyco_hydro_63_C"/>
</dbReference>
<dbReference type="OrthoDB" id="410058at2759"/>
<evidence type="ECO:0000256" key="3">
    <source>
        <dbReference type="ARBA" id="ARBA00022692"/>
    </source>
</evidence>
<feature type="signal peptide" evidence="14">
    <location>
        <begin position="1"/>
        <end position="24"/>
    </location>
</feature>
<dbReference type="GeneID" id="30029281"/>
<comment type="similarity">
    <text evidence="2 12">Belongs to the glycosyl hydrolase 63 family.</text>
</comment>
<keyword evidence="7" id="KW-1133">Transmembrane helix</keyword>
<dbReference type="GO" id="GO:0070880">
    <property type="term" value="P:fungal-type cell wall beta-glucan biosynthetic process"/>
    <property type="evidence" value="ECO:0007669"/>
    <property type="project" value="EnsemblFungi"/>
</dbReference>
<dbReference type="InterPro" id="IPR031631">
    <property type="entry name" value="Glyco_hydro_63N"/>
</dbReference>
<dbReference type="RefSeq" id="XP_018709805.1">
    <property type="nucleotide sequence ID" value="XM_018856305.1"/>
</dbReference>
<comment type="function">
    <text evidence="12">Cleaves the distal alpha 1,2-linked glucose residue from the Glc(3)Man(9)GlcNAc(2) oligosaccharide precursor.</text>
</comment>
<evidence type="ECO:0000256" key="2">
    <source>
        <dbReference type="ARBA" id="ARBA00010833"/>
    </source>
</evidence>
<evidence type="ECO:0000256" key="11">
    <source>
        <dbReference type="ARBA" id="ARBA00038888"/>
    </source>
</evidence>
<feature type="chain" id="PRO_5008291672" description="Mannosyl-oligosaccharide glucosidase" evidence="14">
    <location>
        <begin position="25"/>
        <end position="834"/>
    </location>
</feature>
<feature type="domain" description="Glycosyl hydrolase family 63 N-terminal" evidence="16">
    <location>
        <begin position="52"/>
        <end position="286"/>
    </location>
</feature>
<dbReference type="GO" id="GO:0098553">
    <property type="term" value="C:lumenal side of endoplasmic reticulum membrane"/>
    <property type="evidence" value="ECO:0007669"/>
    <property type="project" value="EnsemblFungi"/>
</dbReference>
<name>A0A1A0H5T2_9ASCO</name>
<dbReference type="Proteomes" id="UP000092555">
    <property type="component" value="Unassembled WGS sequence"/>
</dbReference>
<dbReference type="GO" id="GO:0006488">
    <property type="term" value="P:dolichol-linked oligosaccharide biosynthetic process"/>
    <property type="evidence" value="ECO:0007669"/>
    <property type="project" value="EnsemblFungi"/>
</dbReference>
<keyword evidence="10 12" id="KW-0326">Glycosidase</keyword>
<keyword evidence="14" id="KW-0732">Signal</keyword>
<keyword evidence="6" id="KW-0735">Signal-anchor</keyword>
<evidence type="ECO:0000256" key="7">
    <source>
        <dbReference type="ARBA" id="ARBA00022989"/>
    </source>
</evidence>
<proteinExistence type="inferred from homology"/>
<dbReference type="EMBL" id="LXTC01000007">
    <property type="protein sequence ID" value="OBA19273.1"/>
    <property type="molecule type" value="Genomic_DNA"/>
</dbReference>
<dbReference type="PANTHER" id="PTHR10412:SF11">
    <property type="entry name" value="MANNOSYL-OLIGOSACCHARIDE GLUCOSIDASE"/>
    <property type="match status" value="1"/>
</dbReference>
<keyword evidence="8" id="KW-0472">Membrane</keyword>
<evidence type="ECO:0000256" key="4">
    <source>
        <dbReference type="ARBA" id="ARBA00022801"/>
    </source>
</evidence>
<dbReference type="Pfam" id="PF16923">
    <property type="entry name" value="Glyco_hydro_63N"/>
    <property type="match status" value="1"/>
</dbReference>
<evidence type="ECO:0000256" key="13">
    <source>
        <dbReference type="RuleBase" id="RU369107"/>
    </source>
</evidence>
<dbReference type="InterPro" id="IPR008928">
    <property type="entry name" value="6-hairpin_glycosidase_sf"/>
</dbReference>
<comment type="pathway">
    <text evidence="13">Glycan metabolism; N-glycan degradation.</text>
</comment>
<keyword evidence="18" id="KW-1185">Reference proteome</keyword>
<evidence type="ECO:0000259" key="15">
    <source>
        <dbReference type="Pfam" id="PF03200"/>
    </source>
</evidence>
<evidence type="ECO:0000256" key="1">
    <source>
        <dbReference type="ARBA" id="ARBA00004648"/>
    </source>
</evidence>
<dbReference type="STRING" id="869754.A0A1A0H5T2"/>
<dbReference type="SUPFAM" id="SSF48208">
    <property type="entry name" value="Six-hairpin glycosidases"/>
    <property type="match status" value="1"/>
</dbReference>
<keyword evidence="9 13" id="KW-0325">Glycoprotein</keyword>
<evidence type="ECO:0000256" key="5">
    <source>
        <dbReference type="ARBA" id="ARBA00022824"/>
    </source>
</evidence>
<dbReference type="InterPro" id="IPR012341">
    <property type="entry name" value="6hp_glycosidase-like_sf"/>
</dbReference>
<evidence type="ECO:0000313" key="18">
    <source>
        <dbReference type="Proteomes" id="UP000092555"/>
    </source>
</evidence>
<dbReference type="PANTHER" id="PTHR10412">
    <property type="entry name" value="MANNOSYL-OLIGOSACCHARIDE GLUCOSIDASE"/>
    <property type="match status" value="1"/>
</dbReference>
<comment type="catalytic activity">
    <reaction evidence="12">
        <text>N(4)-(alpha-D-Glc-(1-&gt;2)-alpha-D-Glc-(1-&gt;3)-alpha-D-Glc-(1-&gt;3)-alpha-D-Man-(1-&gt;2)-alpha-D-Man-(1-&gt;2)-alpha-D-Man-(1-&gt;3)-[alpha-D-Man-(1-&gt;2)-alpha-D-Man-(1-&gt;3)-[alpha-D-Man-(1-&gt;2)-alpha-D-Man-(1-&gt;6)]-alpha-D-Man-(1-&gt;6)]-beta-D-Man-(1-&gt;4)-beta-D-GlcNAc-(1-&gt;4)-beta-D-GlcNAc)-L-asparaginyl-[protein] + H2O = N(4)-(alpha-D-Glc-(1-&gt;3)-alpha-D-Glc-(1-&gt;3)-alpha-D-Man-(1-&gt;2)-alpha-D-Man-(1-&gt;2)-alpha-D-Man-(1-&gt;3)-[alpha-D-Man-(1-&gt;2)-alpha-D-Man-(1-&gt;3)-[alpha-D-Man-(1-&gt;2)-alpha-D-Man-(1-&gt;6)]-alpha-D-Man-(1-&gt;6)]-beta-D-Man-(1-&gt;4)-beta-D-GlcNAc-(1-&gt;4)-beta-D-GlcNAc)-L-asparaginyl-[protein] + beta-D-glucose</text>
        <dbReference type="Rhea" id="RHEA:55988"/>
        <dbReference type="Rhea" id="RHEA-COMP:12806"/>
        <dbReference type="Rhea" id="RHEA-COMP:14355"/>
        <dbReference type="ChEBI" id="CHEBI:15377"/>
        <dbReference type="ChEBI" id="CHEBI:15903"/>
        <dbReference type="ChEBI" id="CHEBI:59082"/>
        <dbReference type="ChEBI" id="CHEBI:132537"/>
        <dbReference type="EC" id="3.2.1.106"/>
    </reaction>
</comment>
<organism evidence="17 18">
    <name type="scientific">Metschnikowia bicuspidata var. bicuspidata NRRL YB-4993</name>
    <dbReference type="NCBI Taxonomy" id="869754"/>
    <lineage>
        <taxon>Eukaryota</taxon>
        <taxon>Fungi</taxon>
        <taxon>Dikarya</taxon>
        <taxon>Ascomycota</taxon>
        <taxon>Saccharomycotina</taxon>
        <taxon>Pichiomycetes</taxon>
        <taxon>Metschnikowiaceae</taxon>
        <taxon>Metschnikowia</taxon>
    </lineage>
</organism>
<dbReference type="Gene3D" id="2.70.98.110">
    <property type="entry name" value="Glycosyl hydrolase family 63, N-terminal domain"/>
    <property type="match status" value="1"/>
</dbReference>
<evidence type="ECO:0000256" key="10">
    <source>
        <dbReference type="ARBA" id="ARBA00023295"/>
    </source>
</evidence>
<dbReference type="GO" id="GO:0006491">
    <property type="term" value="P:N-glycan processing"/>
    <property type="evidence" value="ECO:0007669"/>
    <property type="project" value="EnsemblFungi"/>
</dbReference>
<keyword evidence="3" id="KW-0812">Transmembrane</keyword>
<protein>
    <recommendedName>
        <fullName evidence="11 12">Mannosyl-oligosaccharide glucosidase</fullName>
        <ecNumber evidence="11 12">3.2.1.106</ecNumber>
    </recommendedName>
    <alternativeName>
        <fullName evidence="13">Glucosidase I</fullName>
    </alternativeName>
</protein>
<comment type="caution">
    <text evidence="17">The sequence shown here is derived from an EMBL/GenBank/DDBJ whole genome shotgun (WGS) entry which is preliminary data.</text>
</comment>
<evidence type="ECO:0000256" key="6">
    <source>
        <dbReference type="ARBA" id="ARBA00022968"/>
    </source>
</evidence>
<dbReference type="Gene3D" id="1.50.10.10">
    <property type="match status" value="1"/>
</dbReference>
<keyword evidence="4 12" id="KW-0378">Hydrolase</keyword>
<evidence type="ECO:0000256" key="9">
    <source>
        <dbReference type="ARBA" id="ARBA00023180"/>
    </source>
</evidence>
<gene>
    <name evidence="17" type="ORF">METBIDRAFT_33465</name>
</gene>
<feature type="domain" description="Glycosyl hydrolase family 63 C-terminal" evidence="15">
    <location>
        <begin position="330"/>
        <end position="829"/>
    </location>
</feature>
<evidence type="ECO:0000259" key="16">
    <source>
        <dbReference type="Pfam" id="PF16923"/>
    </source>
</evidence>
<dbReference type="AlphaFoldDB" id="A0A1A0H5T2"/>
<dbReference type="InterPro" id="IPR038518">
    <property type="entry name" value="Glyco_hydro_63N_sf"/>
</dbReference>